<gene>
    <name evidence="1" type="ORF">EZS28_022054</name>
</gene>
<evidence type="ECO:0000313" key="1">
    <source>
        <dbReference type="EMBL" id="KAA6382419.1"/>
    </source>
</evidence>
<accession>A0A5J4VJ65</accession>
<name>A0A5J4VJ65_9EUKA</name>
<comment type="caution">
    <text evidence="1">The sequence shown here is derived from an EMBL/GenBank/DDBJ whole genome shotgun (WGS) entry which is preliminary data.</text>
</comment>
<evidence type="ECO:0000313" key="2">
    <source>
        <dbReference type="Proteomes" id="UP000324800"/>
    </source>
</evidence>
<reference evidence="1 2" key="1">
    <citation type="submission" date="2019-03" db="EMBL/GenBank/DDBJ databases">
        <title>Single cell metagenomics reveals metabolic interactions within the superorganism composed of flagellate Streblomastix strix and complex community of Bacteroidetes bacteria on its surface.</title>
        <authorList>
            <person name="Treitli S.C."/>
            <person name="Kolisko M."/>
            <person name="Husnik F."/>
            <person name="Keeling P."/>
            <person name="Hampl V."/>
        </authorList>
    </citation>
    <scope>NUCLEOTIDE SEQUENCE [LARGE SCALE GENOMIC DNA]</scope>
    <source>
        <strain evidence="1">ST1C</strain>
    </source>
</reference>
<dbReference type="Proteomes" id="UP000324800">
    <property type="component" value="Unassembled WGS sequence"/>
</dbReference>
<evidence type="ECO:0008006" key="3">
    <source>
        <dbReference type="Google" id="ProtNLM"/>
    </source>
</evidence>
<protein>
    <recommendedName>
        <fullName evidence="3">Tyr recombinase domain-containing protein</fullName>
    </recommendedName>
</protein>
<dbReference type="EMBL" id="SNRW01006793">
    <property type="protein sequence ID" value="KAA6382419.1"/>
    <property type="molecule type" value="Genomic_DNA"/>
</dbReference>
<organism evidence="1 2">
    <name type="scientific">Streblomastix strix</name>
    <dbReference type="NCBI Taxonomy" id="222440"/>
    <lineage>
        <taxon>Eukaryota</taxon>
        <taxon>Metamonada</taxon>
        <taxon>Preaxostyla</taxon>
        <taxon>Oxymonadida</taxon>
        <taxon>Streblomastigidae</taxon>
        <taxon>Streblomastix</taxon>
    </lineage>
</organism>
<proteinExistence type="predicted"/>
<dbReference type="AlphaFoldDB" id="A0A5J4VJ65"/>
<sequence>MVTYDDQHQYPSKHFTFQSNCHINDGRFNRRMGWNSRYANQSTSPDVLSIHSEGENQKFKLWRNHSSATVVDKNSTYAEIIKAKINTMIQKKPTGEVEIQLKKMEQQELCPMQRIKLWSKKQQFIEGEIWNQSNDIHKATPEFRSKNIRKEMCNAGISKGESVTSIRAAAITRAFQLGASAEDVNRWPRHSNTAAMIQKYYDKNWNDNIRNLLSLQITHPQQNGESEAPGTEYNLKGCVFLSRSFAPSFTHPNQILLPYI</sequence>